<evidence type="ECO:0000256" key="1">
    <source>
        <dbReference type="SAM" id="MobiDB-lite"/>
    </source>
</evidence>
<dbReference type="Ensembl" id="ENSPMRT00000028958.1">
    <property type="protein sequence ID" value="ENSPMRP00000027298.1"/>
    <property type="gene ID" value="ENSPMRG00000017613.1"/>
</dbReference>
<feature type="compositionally biased region" description="Basic and acidic residues" evidence="1">
    <location>
        <begin position="20"/>
        <end position="39"/>
    </location>
</feature>
<name>A0A670JQD2_PODMU</name>
<proteinExistence type="predicted"/>
<sequence>MSSGNGEGAFERPRPASPDDGFHTPEKRAPDPCGSHPRDWGIERVCEFLRSSGSEDPELVRYLRGNWGAGRAGPESRFACAASLRREDCSHLSSRRRRPPLPCSLTEATLLLFPLERFPLPDPVRRGGYEADCRAGA</sequence>
<accession>A0A670JQD2</accession>
<reference evidence="2" key="3">
    <citation type="submission" date="2025-09" db="UniProtKB">
        <authorList>
            <consortium name="Ensembl"/>
        </authorList>
    </citation>
    <scope>IDENTIFICATION</scope>
</reference>
<dbReference type="AlphaFoldDB" id="A0A670JQD2"/>
<evidence type="ECO:0000313" key="2">
    <source>
        <dbReference type="Ensembl" id="ENSPMRP00000027298.1"/>
    </source>
</evidence>
<reference evidence="2 3" key="1">
    <citation type="journal article" date="2019" name="Proc. Natl. Acad. Sci. U.S.A.">
        <title>Regulatory changes in pterin and carotenoid genes underlie balanced color polymorphisms in the wall lizard.</title>
        <authorList>
            <person name="Andrade P."/>
            <person name="Pinho C."/>
            <person name="Perez I de Lanuza G."/>
            <person name="Afonso S."/>
            <person name="Brejcha J."/>
            <person name="Rubin C.J."/>
            <person name="Wallerman O."/>
            <person name="Pereira P."/>
            <person name="Sabatino S.J."/>
            <person name="Bellati A."/>
            <person name="Pellitteri-Rosa D."/>
            <person name="Bosakova Z."/>
            <person name="Bunikis I."/>
            <person name="Carretero M.A."/>
            <person name="Feiner N."/>
            <person name="Marsik P."/>
            <person name="Pauperio F."/>
            <person name="Salvi D."/>
            <person name="Soler L."/>
            <person name="While G.M."/>
            <person name="Uller T."/>
            <person name="Font E."/>
            <person name="Andersson L."/>
            <person name="Carneiro M."/>
        </authorList>
    </citation>
    <scope>NUCLEOTIDE SEQUENCE</scope>
</reference>
<organism evidence="2 3">
    <name type="scientific">Podarcis muralis</name>
    <name type="common">Wall lizard</name>
    <name type="synonym">Lacerta muralis</name>
    <dbReference type="NCBI Taxonomy" id="64176"/>
    <lineage>
        <taxon>Eukaryota</taxon>
        <taxon>Metazoa</taxon>
        <taxon>Chordata</taxon>
        <taxon>Craniata</taxon>
        <taxon>Vertebrata</taxon>
        <taxon>Euteleostomi</taxon>
        <taxon>Lepidosauria</taxon>
        <taxon>Squamata</taxon>
        <taxon>Bifurcata</taxon>
        <taxon>Unidentata</taxon>
        <taxon>Episquamata</taxon>
        <taxon>Laterata</taxon>
        <taxon>Lacertibaenia</taxon>
        <taxon>Lacertidae</taxon>
        <taxon>Podarcis</taxon>
    </lineage>
</organism>
<evidence type="ECO:0000313" key="3">
    <source>
        <dbReference type="Proteomes" id="UP000472272"/>
    </source>
</evidence>
<feature type="region of interest" description="Disordered" evidence="1">
    <location>
        <begin position="1"/>
        <end position="39"/>
    </location>
</feature>
<keyword evidence="3" id="KW-1185">Reference proteome</keyword>
<dbReference type="Proteomes" id="UP000472272">
    <property type="component" value="Chromosome 6"/>
</dbReference>
<protein>
    <submittedName>
        <fullName evidence="2">Uncharacterized protein</fullName>
    </submittedName>
</protein>
<reference evidence="2" key="2">
    <citation type="submission" date="2025-08" db="UniProtKB">
        <authorList>
            <consortium name="Ensembl"/>
        </authorList>
    </citation>
    <scope>IDENTIFICATION</scope>
</reference>